<evidence type="ECO:0000313" key="3">
    <source>
        <dbReference type="EMBL" id="MVS98235.1"/>
    </source>
</evidence>
<accession>A0A7X3FQY5</accession>
<dbReference type="Proteomes" id="UP000438106">
    <property type="component" value="Unassembled WGS sequence"/>
</dbReference>
<feature type="domain" description="Flagellar hook-length control protein-like C-terminal" evidence="2">
    <location>
        <begin position="570"/>
        <end position="645"/>
    </location>
</feature>
<gene>
    <name evidence="3" type="ORF">GO014_04255</name>
</gene>
<comment type="caution">
    <text evidence="3">The sequence shown here is derived from an EMBL/GenBank/DDBJ whole genome shotgun (WGS) entry which is preliminary data.</text>
</comment>
<dbReference type="Pfam" id="PF02120">
    <property type="entry name" value="Flg_hook"/>
    <property type="match status" value="1"/>
</dbReference>
<name>A0A7X3FQY5_9HYPH</name>
<sequence>MSISTQLPPISLAMAGAGLRALAQAAGQTVEARVLSQAGNGATQVQIGRQVLTLNLPQSQPVGATLTLAVQQTEGHLQLTLEGVRPPPGGAVSISGAAQNAPATQVQLSAIALSGGQIDLAPATRPSLPGTVPAAGHSGSTQAAPAPTQAFPPAMAPLAPYGAGAIPQTSPATSAPVTPAVVNAASAPAPTVAPPLGATASPQTVTVASSSVPVGAANGSATQVVTANSTSPATGNVGQEAAAAGVRVSGQPAATPPATMTAAGLATPSTVPPAAPLAPGASHAPRAEIPYAVAAPVSAPPRPVVGVAGSASTGLPPVGQAVSSSIVGQHAPPPNLAGVPAAQANQVRPVPVQPQSPVPPNPQAALAQMVQQALPRQDSVVGLTTVLSAAIGKFALPEPVAKAAQQVLAARVPLDGPQVSGAALKTAVLKSGIFQEALLASGQGAQAAGDAKSALLGLRQSLGAWLGQQAPVTQVAAVAPPLRGLLPRARSADGGTPAIPDDMLEAGRMLLERTEAALSRVRLHQSASLPEQSAARQDAQWSLDLPVVVAGQQHLLQMQIHKDPEGEDERPEDRGWQIRFAINLSGAGEIGAQISLRAGSAGVLLWAERPETSAALSTDVEALKSDLAALGLKLRAVVIRTGAPPPPTKPAPSASGQHLDATR</sequence>
<proteinExistence type="predicted"/>
<protein>
    <recommendedName>
        <fullName evidence="2">Flagellar hook-length control protein-like C-terminal domain-containing protein</fullName>
    </recommendedName>
</protein>
<organism evidence="3 4">
    <name type="scientific">Devosia marina</name>
    <dbReference type="NCBI Taxonomy" id="2683198"/>
    <lineage>
        <taxon>Bacteria</taxon>
        <taxon>Pseudomonadati</taxon>
        <taxon>Pseudomonadota</taxon>
        <taxon>Alphaproteobacteria</taxon>
        <taxon>Hyphomicrobiales</taxon>
        <taxon>Devosiaceae</taxon>
        <taxon>Devosia</taxon>
    </lineage>
</organism>
<reference evidence="3 4" key="1">
    <citation type="submission" date="2019-12" db="EMBL/GenBank/DDBJ databases">
        <title>Devosia maris sp. nov., isolated from the deep seawater.</title>
        <authorList>
            <person name="Liu Y."/>
        </authorList>
    </citation>
    <scope>NUCLEOTIDE SEQUENCE [LARGE SCALE GENOMIC DNA]</scope>
    <source>
        <strain evidence="3 4">L53-10-65</strain>
    </source>
</reference>
<feature type="region of interest" description="Disordered" evidence="1">
    <location>
        <begin position="122"/>
        <end position="151"/>
    </location>
</feature>
<evidence type="ECO:0000256" key="1">
    <source>
        <dbReference type="SAM" id="MobiDB-lite"/>
    </source>
</evidence>
<feature type="region of interest" description="Disordered" evidence="1">
    <location>
        <begin position="641"/>
        <end position="663"/>
    </location>
</feature>
<dbReference type="RefSeq" id="WP_157289242.1">
    <property type="nucleotide sequence ID" value="NZ_WQRF01000001.1"/>
</dbReference>
<keyword evidence="4" id="KW-1185">Reference proteome</keyword>
<dbReference type="InterPro" id="IPR021136">
    <property type="entry name" value="Flagellar_hook_control-like_C"/>
</dbReference>
<evidence type="ECO:0000259" key="2">
    <source>
        <dbReference type="Pfam" id="PF02120"/>
    </source>
</evidence>
<dbReference type="EMBL" id="WQRF01000001">
    <property type="protein sequence ID" value="MVS98235.1"/>
    <property type="molecule type" value="Genomic_DNA"/>
</dbReference>
<dbReference type="AlphaFoldDB" id="A0A7X3FQY5"/>
<evidence type="ECO:0000313" key="4">
    <source>
        <dbReference type="Proteomes" id="UP000438106"/>
    </source>
</evidence>